<protein>
    <submittedName>
        <fullName evidence="8">Amino acid permease</fullName>
    </submittedName>
</protein>
<keyword evidence="3 7" id="KW-0812">Transmembrane</keyword>
<proteinExistence type="predicted"/>
<feature type="transmembrane region" description="Helical" evidence="7">
    <location>
        <begin position="350"/>
        <end position="371"/>
    </location>
</feature>
<name>A0A3P3W160_9MICO</name>
<feature type="transmembrane region" description="Helical" evidence="7">
    <location>
        <begin position="377"/>
        <end position="398"/>
    </location>
</feature>
<dbReference type="Pfam" id="PF13520">
    <property type="entry name" value="AA_permease_2"/>
    <property type="match status" value="1"/>
</dbReference>
<comment type="subcellular location">
    <subcellularLocation>
        <location evidence="1">Membrane</location>
        <topology evidence="1">Multi-pass membrane protein</topology>
    </subcellularLocation>
</comment>
<feature type="transmembrane region" description="Helical" evidence="7">
    <location>
        <begin position="418"/>
        <end position="437"/>
    </location>
</feature>
<gene>
    <name evidence="8" type="ORF">EG850_04820</name>
</gene>
<keyword evidence="5 7" id="KW-0472">Membrane</keyword>
<feature type="transmembrane region" description="Helical" evidence="7">
    <location>
        <begin position="142"/>
        <end position="159"/>
    </location>
</feature>
<evidence type="ECO:0000256" key="4">
    <source>
        <dbReference type="ARBA" id="ARBA00022989"/>
    </source>
</evidence>
<accession>A0A3P3W160</accession>
<evidence type="ECO:0000256" key="7">
    <source>
        <dbReference type="SAM" id="Phobius"/>
    </source>
</evidence>
<dbReference type="GO" id="GO:0022857">
    <property type="term" value="F:transmembrane transporter activity"/>
    <property type="evidence" value="ECO:0007669"/>
    <property type="project" value="InterPro"/>
</dbReference>
<evidence type="ECO:0000256" key="6">
    <source>
        <dbReference type="SAM" id="MobiDB-lite"/>
    </source>
</evidence>
<evidence type="ECO:0000256" key="3">
    <source>
        <dbReference type="ARBA" id="ARBA00022692"/>
    </source>
</evidence>
<evidence type="ECO:0000313" key="8">
    <source>
        <dbReference type="EMBL" id="RRJ87626.1"/>
    </source>
</evidence>
<organism evidence="8 9">
    <name type="scientific">Gulosibacter macacae</name>
    <dbReference type="NCBI Taxonomy" id="2488791"/>
    <lineage>
        <taxon>Bacteria</taxon>
        <taxon>Bacillati</taxon>
        <taxon>Actinomycetota</taxon>
        <taxon>Actinomycetes</taxon>
        <taxon>Micrococcales</taxon>
        <taxon>Microbacteriaceae</taxon>
        <taxon>Gulosibacter</taxon>
    </lineage>
</organism>
<feature type="region of interest" description="Disordered" evidence="6">
    <location>
        <begin position="516"/>
        <end position="537"/>
    </location>
</feature>
<dbReference type="InterPro" id="IPR002293">
    <property type="entry name" value="AA/rel_permease1"/>
</dbReference>
<evidence type="ECO:0000256" key="5">
    <source>
        <dbReference type="ARBA" id="ARBA00023136"/>
    </source>
</evidence>
<dbReference type="PANTHER" id="PTHR45649:SF26">
    <property type="entry name" value="OS04G0435100 PROTEIN"/>
    <property type="match status" value="1"/>
</dbReference>
<feature type="transmembrane region" description="Helical" evidence="7">
    <location>
        <begin position="30"/>
        <end position="53"/>
    </location>
</feature>
<sequence length="537" mass="57581">MNQTTSPVGDVQQPEIHSEFKRDMGFWGNLALGFTYLSPVVGVYTTFAASLAIAGPPAFWMLIIAGVGQLLVALVFGEVVSQYPIAGGIYPWNRRLWGAKWGWMSGWIYTIAINATIASVAYGAGPFLSAFLGIENDPITNVLLALGILVLATLINFGGTKFLANVAFIGFVVEILATVFIGIWLLVAARKHDLSVLFTDFRPAEMQDATPFAIAFIGSAIFGIYLYYGFEANGDVAEEVQNPSRVIPKAMRMTLYVGGVASMFIALGLILAVPDFGAILDGTATDPVGTIFLDTFGAFGFKIVMIIVLVSYLSCTISLQAAASRLMYSMGRDLQLPGSNLLRKFNRKRAVPPFALLFAGILPAVVVIISLLSADALIAIVSFAAFGIYLAFSSVVVASIRARIKGWRPAGDFSMGSLGWVVSFAAIAYQLFAMYTLVTPVPDVPWYQAWLVGLVGLVVLVIGLIYLFTVKPHLRGGGVTGDAATGVVDLRYATPISQSEEIVDLAIRLSGGKPHVYPNTGASIPRTEENTGDEPRQ</sequence>
<keyword evidence="2" id="KW-0813">Transport</keyword>
<evidence type="ECO:0000256" key="1">
    <source>
        <dbReference type="ARBA" id="ARBA00004141"/>
    </source>
</evidence>
<dbReference type="Gene3D" id="1.20.1740.10">
    <property type="entry name" value="Amino acid/polyamine transporter I"/>
    <property type="match status" value="1"/>
</dbReference>
<dbReference type="EMBL" id="RQVS01000004">
    <property type="protein sequence ID" value="RRJ87626.1"/>
    <property type="molecule type" value="Genomic_DNA"/>
</dbReference>
<comment type="caution">
    <text evidence="8">The sequence shown here is derived from an EMBL/GenBank/DDBJ whole genome shotgun (WGS) entry which is preliminary data.</text>
</comment>
<dbReference type="PANTHER" id="PTHR45649">
    <property type="entry name" value="AMINO-ACID PERMEASE BAT1"/>
    <property type="match status" value="1"/>
</dbReference>
<dbReference type="AlphaFoldDB" id="A0A3P3W160"/>
<feature type="transmembrane region" description="Helical" evidence="7">
    <location>
        <begin position="449"/>
        <end position="468"/>
    </location>
</feature>
<feature type="transmembrane region" description="Helical" evidence="7">
    <location>
        <begin position="209"/>
        <end position="228"/>
    </location>
</feature>
<evidence type="ECO:0000313" key="9">
    <source>
        <dbReference type="Proteomes" id="UP000274391"/>
    </source>
</evidence>
<keyword evidence="4 7" id="KW-1133">Transmembrane helix</keyword>
<feature type="compositionally biased region" description="Basic and acidic residues" evidence="6">
    <location>
        <begin position="526"/>
        <end position="537"/>
    </location>
</feature>
<dbReference type="RefSeq" id="WP_124970765.1">
    <property type="nucleotide sequence ID" value="NZ_RQVS01000004.1"/>
</dbReference>
<dbReference type="Proteomes" id="UP000274391">
    <property type="component" value="Unassembled WGS sequence"/>
</dbReference>
<evidence type="ECO:0000256" key="2">
    <source>
        <dbReference type="ARBA" id="ARBA00022448"/>
    </source>
</evidence>
<dbReference type="PIRSF" id="PIRSF006060">
    <property type="entry name" value="AA_transporter"/>
    <property type="match status" value="1"/>
</dbReference>
<feature type="transmembrane region" description="Helical" evidence="7">
    <location>
        <begin position="59"/>
        <end position="80"/>
    </location>
</feature>
<reference evidence="8 9" key="1">
    <citation type="submission" date="2018-11" db="EMBL/GenBank/DDBJ databases">
        <title>YIM 102482-1 draft genome.</title>
        <authorList>
            <person name="Li G."/>
            <person name="Jiang Y."/>
        </authorList>
    </citation>
    <scope>NUCLEOTIDE SEQUENCE [LARGE SCALE GENOMIC DNA]</scope>
    <source>
        <strain evidence="8 9">YIM 102482-1</strain>
    </source>
</reference>
<dbReference type="GO" id="GO:0016020">
    <property type="term" value="C:membrane"/>
    <property type="evidence" value="ECO:0007669"/>
    <property type="project" value="UniProtKB-SubCell"/>
</dbReference>
<feature type="transmembrane region" description="Helical" evidence="7">
    <location>
        <begin position="255"/>
        <end position="279"/>
    </location>
</feature>
<dbReference type="OrthoDB" id="8274074at2"/>
<keyword evidence="9" id="KW-1185">Reference proteome</keyword>
<feature type="transmembrane region" description="Helical" evidence="7">
    <location>
        <begin position="299"/>
        <end position="322"/>
    </location>
</feature>
<feature type="transmembrane region" description="Helical" evidence="7">
    <location>
        <begin position="101"/>
        <end position="122"/>
    </location>
</feature>
<feature type="transmembrane region" description="Helical" evidence="7">
    <location>
        <begin position="166"/>
        <end position="189"/>
    </location>
</feature>